<dbReference type="OrthoDB" id="10033535at2759"/>
<dbReference type="EMBL" id="KZ309115">
    <property type="protein sequence ID" value="KAG8237026.1"/>
    <property type="molecule type" value="Genomic_DNA"/>
</dbReference>
<evidence type="ECO:0008006" key="8">
    <source>
        <dbReference type="Google" id="ProtNLM"/>
    </source>
</evidence>
<feature type="transmembrane region" description="Helical" evidence="5">
    <location>
        <begin position="36"/>
        <end position="62"/>
    </location>
</feature>
<evidence type="ECO:0000256" key="5">
    <source>
        <dbReference type="SAM" id="Phobius"/>
    </source>
</evidence>
<keyword evidence="2 5" id="KW-0812">Transmembrane</keyword>
<evidence type="ECO:0000313" key="7">
    <source>
        <dbReference type="Proteomes" id="UP000792457"/>
    </source>
</evidence>
<dbReference type="Proteomes" id="UP000792457">
    <property type="component" value="Unassembled WGS sequence"/>
</dbReference>
<evidence type="ECO:0000256" key="1">
    <source>
        <dbReference type="ARBA" id="ARBA00004141"/>
    </source>
</evidence>
<gene>
    <name evidence="6" type="ORF">J437_LFUL016839</name>
</gene>
<dbReference type="InterPro" id="IPR018499">
    <property type="entry name" value="Tetraspanin/Peripherin"/>
</dbReference>
<proteinExistence type="predicted"/>
<evidence type="ECO:0000313" key="6">
    <source>
        <dbReference type="EMBL" id="KAG8237026.1"/>
    </source>
</evidence>
<evidence type="ECO:0000256" key="2">
    <source>
        <dbReference type="ARBA" id="ARBA00022692"/>
    </source>
</evidence>
<keyword evidence="3 5" id="KW-1133">Transmembrane helix</keyword>
<feature type="transmembrane region" description="Helical" evidence="5">
    <location>
        <begin position="7"/>
        <end position="24"/>
    </location>
</feature>
<dbReference type="InterPro" id="IPR008952">
    <property type="entry name" value="Tetraspanin_EC2_sf"/>
</dbReference>
<evidence type="ECO:0000256" key="4">
    <source>
        <dbReference type="ARBA" id="ARBA00023136"/>
    </source>
</evidence>
<organism evidence="6 7">
    <name type="scientific">Ladona fulva</name>
    <name type="common">Scarce chaser dragonfly</name>
    <name type="synonym">Libellula fulva</name>
    <dbReference type="NCBI Taxonomy" id="123851"/>
    <lineage>
        <taxon>Eukaryota</taxon>
        <taxon>Metazoa</taxon>
        <taxon>Ecdysozoa</taxon>
        <taxon>Arthropoda</taxon>
        <taxon>Hexapoda</taxon>
        <taxon>Insecta</taxon>
        <taxon>Pterygota</taxon>
        <taxon>Palaeoptera</taxon>
        <taxon>Odonata</taxon>
        <taxon>Epiprocta</taxon>
        <taxon>Anisoptera</taxon>
        <taxon>Libelluloidea</taxon>
        <taxon>Libellulidae</taxon>
        <taxon>Ladona</taxon>
    </lineage>
</organism>
<dbReference type="AlphaFoldDB" id="A0A8K0KNK7"/>
<reference evidence="6" key="1">
    <citation type="submission" date="2013-04" db="EMBL/GenBank/DDBJ databases">
        <authorList>
            <person name="Qu J."/>
            <person name="Murali S.C."/>
            <person name="Bandaranaike D."/>
            <person name="Bellair M."/>
            <person name="Blankenburg K."/>
            <person name="Chao H."/>
            <person name="Dinh H."/>
            <person name="Doddapaneni H."/>
            <person name="Downs B."/>
            <person name="Dugan-Rocha S."/>
            <person name="Elkadiri S."/>
            <person name="Gnanaolivu R.D."/>
            <person name="Hernandez B."/>
            <person name="Javaid M."/>
            <person name="Jayaseelan J.C."/>
            <person name="Lee S."/>
            <person name="Li M."/>
            <person name="Ming W."/>
            <person name="Munidasa M."/>
            <person name="Muniz J."/>
            <person name="Nguyen L."/>
            <person name="Ongeri F."/>
            <person name="Osuji N."/>
            <person name="Pu L.-L."/>
            <person name="Puazo M."/>
            <person name="Qu C."/>
            <person name="Quiroz J."/>
            <person name="Raj R."/>
            <person name="Weissenberger G."/>
            <person name="Xin Y."/>
            <person name="Zou X."/>
            <person name="Han Y."/>
            <person name="Richards S."/>
            <person name="Worley K."/>
            <person name="Muzny D."/>
            <person name="Gibbs R."/>
        </authorList>
    </citation>
    <scope>NUCLEOTIDE SEQUENCE</scope>
    <source>
        <strain evidence="6">Sampled in the wild</strain>
    </source>
</reference>
<keyword evidence="7" id="KW-1185">Reference proteome</keyword>
<accession>A0A8K0KNK7</accession>
<protein>
    <recommendedName>
        <fullName evidence="8">Tetraspanin</fullName>
    </recommendedName>
</protein>
<reference evidence="6" key="2">
    <citation type="submission" date="2017-10" db="EMBL/GenBank/DDBJ databases">
        <title>Ladona fulva Genome sequencing and assembly.</title>
        <authorList>
            <person name="Murali S."/>
            <person name="Richards S."/>
            <person name="Bandaranaike D."/>
            <person name="Bellair M."/>
            <person name="Blankenburg K."/>
            <person name="Chao H."/>
            <person name="Dinh H."/>
            <person name="Doddapaneni H."/>
            <person name="Dugan-Rocha S."/>
            <person name="Elkadiri S."/>
            <person name="Gnanaolivu R."/>
            <person name="Hernandez B."/>
            <person name="Skinner E."/>
            <person name="Javaid M."/>
            <person name="Lee S."/>
            <person name="Li M."/>
            <person name="Ming W."/>
            <person name="Munidasa M."/>
            <person name="Muniz J."/>
            <person name="Nguyen L."/>
            <person name="Hughes D."/>
            <person name="Osuji N."/>
            <person name="Pu L.-L."/>
            <person name="Puazo M."/>
            <person name="Qu C."/>
            <person name="Quiroz J."/>
            <person name="Raj R."/>
            <person name="Weissenberger G."/>
            <person name="Xin Y."/>
            <person name="Zou X."/>
            <person name="Han Y."/>
            <person name="Worley K."/>
            <person name="Muzny D."/>
            <person name="Gibbs R."/>
        </authorList>
    </citation>
    <scope>NUCLEOTIDE SEQUENCE</scope>
    <source>
        <strain evidence="6">Sampled in the wild</strain>
    </source>
</reference>
<evidence type="ECO:0000256" key="3">
    <source>
        <dbReference type="ARBA" id="ARBA00022989"/>
    </source>
</evidence>
<name>A0A8K0KNK7_LADFU</name>
<dbReference type="Gene3D" id="1.10.1450.10">
    <property type="entry name" value="Tetraspanin"/>
    <property type="match status" value="1"/>
</dbReference>
<keyword evidence="4 5" id="KW-0472">Membrane</keyword>
<dbReference type="SUPFAM" id="SSF48652">
    <property type="entry name" value="Tetraspanin"/>
    <property type="match status" value="1"/>
</dbReference>
<comment type="caution">
    <text evidence="6">The sequence shown here is derived from an EMBL/GenBank/DDBJ whole genome shotgun (WGS) entry which is preliminary data.</text>
</comment>
<dbReference type="GO" id="GO:0016020">
    <property type="term" value="C:membrane"/>
    <property type="evidence" value="ECO:0007669"/>
    <property type="project" value="UniProtKB-SubCell"/>
</dbReference>
<dbReference type="Pfam" id="PF00335">
    <property type="entry name" value="Tetraspanin"/>
    <property type="match status" value="1"/>
</dbReference>
<sequence>MVSTGMALVKYLLFTFNLIFATNYQHYNQFMDVTLFTAPILLMLIGVVVFVVASFGCTGAIMENYCIVMALHCCGVKSSNDWEEVFHNDTLPWSCCHKESNATINLSWDPQCTKGTVLLSDEKETGVYTVGCLEALMDLLTKNSVILGCLFRAIFGMEEYLIINLFNPSS</sequence>
<comment type="subcellular location">
    <subcellularLocation>
        <location evidence="1">Membrane</location>
        <topology evidence="1">Multi-pass membrane protein</topology>
    </subcellularLocation>
</comment>